<gene>
    <name evidence="1" type="ORF">JOC94_004317</name>
</gene>
<dbReference type="Proteomes" id="UP000823485">
    <property type="component" value="Unassembled WGS sequence"/>
</dbReference>
<protein>
    <submittedName>
        <fullName evidence="1">Transcription initiation factor IIE alpha subunit</fullName>
    </submittedName>
</protein>
<evidence type="ECO:0000313" key="1">
    <source>
        <dbReference type="EMBL" id="MBM7717292.1"/>
    </source>
</evidence>
<accession>A0ABS2RCB4</accession>
<reference evidence="1 2" key="1">
    <citation type="submission" date="2021-01" db="EMBL/GenBank/DDBJ databases">
        <title>Genomic Encyclopedia of Type Strains, Phase IV (KMG-IV): sequencing the most valuable type-strain genomes for metagenomic binning, comparative biology and taxonomic classification.</title>
        <authorList>
            <person name="Goeker M."/>
        </authorList>
    </citation>
    <scope>NUCLEOTIDE SEQUENCE [LARGE SCALE GENOMIC DNA]</scope>
    <source>
        <strain evidence="1 2">DSM 105453</strain>
    </source>
</reference>
<name>A0ABS2RCB4_9BACI</name>
<keyword evidence="2" id="KW-1185">Reference proteome</keyword>
<proteinExistence type="predicted"/>
<evidence type="ECO:0000313" key="2">
    <source>
        <dbReference type="Proteomes" id="UP000823485"/>
    </source>
</evidence>
<sequence length="110" mass="13005">MTQRIHCDQCNKPLKIKLKTKSRINIKETYFVCPHCKAKYTAYVLDGECRKLQSEIRKLKHSKNAKAQLFTRNQISKDEYVKAIDDIENENKKIQSILKPKMDRLRHSIS</sequence>
<organism evidence="1 2">
    <name type="scientific">Siminovitchia thermophila</name>
    <dbReference type="NCBI Taxonomy" id="1245522"/>
    <lineage>
        <taxon>Bacteria</taxon>
        <taxon>Bacillati</taxon>
        <taxon>Bacillota</taxon>
        <taxon>Bacilli</taxon>
        <taxon>Bacillales</taxon>
        <taxon>Bacillaceae</taxon>
        <taxon>Siminovitchia</taxon>
    </lineage>
</organism>
<dbReference type="EMBL" id="JAFBFH010000042">
    <property type="protein sequence ID" value="MBM7717292.1"/>
    <property type="molecule type" value="Genomic_DNA"/>
</dbReference>
<comment type="caution">
    <text evidence="1">The sequence shown here is derived from an EMBL/GenBank/DDBJ whole genome shotgun (WGS) entry which is preliminary data.</text>
</comment>